<dbReference type="AlphaFoldDB" id="A0A2S9K607"/>
<dbReference type="EMBL" id="PVLQ01000023">
    <property type="protein sequence ID" value="PRD65844.1"/>
    <property type="molecule type" value="Genomic_DNA"/>
</dbReference>
<comment type="caution">
    <text evidence="1">The sequence shown here is derived from an EMBL/GenBank/DDBJ whole genome shotgun (WGS) entry which is preliminary data.</text>
</comment>
<proteinExistence type="predicted"/>
<evidence type="ECO:0000313" key="2">
    <source>
        <dbReference type="Proteomes" id="UP000238589"/>
    </source>
</evidence>
<dbReference type="Gene3D" id="1.20.120.1490">
    <property type="match status" value="1"/>
</dbReference>
<keyword evidence="2" id="KW-1185">Reference proteome</keyword>
<protein>
    <submittedName>
        <fullName evidence="1">Uncharacterized protein</fullName>
    </submittedName>
</protein>
<sequence>MPLTMKHEVELKLSAEQIQSLDAYRKQAMPSRVALQKKIIELRGQLRVALLDNKPQADREALMKQIAEAEVQHFQGRERCVEHLRKLLSAEQFAQLSKLYLDGLR</sequence>
<gene>
    <name evidence="1" type="ORF">C6P64_07015</name>
</gene>
<accession>A0A2S9K607</accession>
<evidence type="ECO:0000313" key="1">
    <source>
        <dbReference type="EMBL" id="PRD65844.1"/>
    </source>
</evidence>
<reference evidence="1 2" key="1">
    <citation type="submission" date="2018-03" db="EMBL/GenBank/DDBJ databases">
        <title>Comparative genomics illustrates the genes involved in a hyperalkaliphilic mechanisms of Serpentinomonas isolated from highly-alkaline calcium-rich serpentinized springs.</title>
        <authorList>
            <person name="Suzuki S."/>
            <person name="Ishii S."/>
            <person name="Walworth N."/>
            <person name="Bird L."/>
            <person name="Kuenen J.G."/>
            <person name="Nealson K.H."/>
        </authorList>
    </citation>
    <scope>NUCLEOTIDE SEQUENCE [LARGE SCALE GENOMIC DNA]</scope>
    <source>
        <strain evidence="1 2">P1</strain>
    </source>
</reference>
<organism evidence="1 2">
    <name type="scientific">Malikia granosa</name>
    <dbReference type="NCBI Taxonomy" id="263067"/>
    <lineage>
        <taxon>Bacteria</taxon>
        <taxon>Pseudomonadati</taxon>
        <taxon>Pseudomonadota</taxon>
        <taxon>Betaproteobacteria</taxon>
        <taxon>Burkholderiales</taxon>
        <taxon>Comamonadaceae</taxon>
        <taxon>Malikia</taxon>
    </lineage>
</organism>
<dbReference type="Proteomes" id="UP000238589">
    <property type="component" value="Unassembled WGS sequence"/>
</dbReference>
<name>A0A2S9K607_9BURK</name>